<evidence type="ECO:0000313" key="2">
    <source>
        <dbReference type="EnsemblPlants" id="AET5Gv20741900.4"/>
    </source>
</evidence>
<dbReference type="Proteomes" id="UP000015105">
    <property type="component" value="Chromosome 5D"/>
</dbReference>
<reference evidence="2" key="5">
    <citation type="journal article" date="2021" name="G3 (Bethesda)">
        <title>Aegilops tauschii genome assembly Aet v5.0 features greater sequence contiguity and improved annotation.</title>
        <authorList>
            <person name="Wang L."/>
            <person name="Zhu T."/>
            <person name="Rodriguez J.C."/>
            <person name="Deal K.R."/>
            <person name="Dubcovsky J."/>
            <person name="McGuire P.E."/>
            <person name="Lux T."/>
            <person name="Spannagl M."/>
            <person name="Mayer K.F.X."/>
            <person name="Baldrich P."/>
            <person name="Meyers B.C."/>
            <person name="Huo N."/>
            <person name="Gu Y.Q."/>
            <person name="Zhou H."/>
            <person name="Devos K.M."/>
            <person name="Bennetzen J.L."/>
            <person name="Unver T."/>
            <person name="Budak H."/>
            <person name="Gulick P.J."/>
            <person name="Galiba G."/>
            <person name="Kalapos B."/>
            <person name="Nelson D.R."/>
            <person name="Li P."/>
            <person name="You F.M."/>
            <person name="Luo M.C."/>
            <person name="Dvorak J."/>
        </authorList>
    </citation>
    <scope>NUCLEOTIDE SEQUENCE [LARGE SCALE GENOMIC DNA]</scope>
    <source>
        <strain evidence="2">cv. AL8/78</strain>
    </source>
</reference>
<evidence type="ECO:0000313" key="3">
    <source>
        <dbReference type="Proteomes" id="UP000015105"/>
    </source>
</evidence>
<name>A0A453LFH5_AEGTS</name>
<reference evidence="3" key="2">
    <citation type="journal article" date="2017" name="Nat. Plants">
        <title>The Aegilops tauschii genome reveals multiple impacts of transposons.</title>
        <authorList>
            <person name="Zhao G."/>
            <person name="Zou C."/>
            <person name="Li K."/>
            <person name="Wang K."/>
            <person name="Li T."/>
            <person name="Gao L."/>
            <person name="Zhang X."/>
            <person name="Wang H."/>
            <person name="Yang Z."/>
            <person name="Liu X."/>
            <person name="Jiang W."/>
            <person name="Mao L."/>
            <person name="Kong X."/>
            <person name="Jiao Y."/>
            <person name="Jia J."/>
        </authorList>
    </citation>
    <scope>NUCLEOTIDE SEQUENCE [LARGE SCALE GENOMIC DNA]</scope>
    <source>
        <strain evidence="3">cv. AL8/78</strain>
    </source>
</reference>
<protein>
    <submittedName>
        <fullName evidence="2">Uncharacterized protein</fullName>
    </submittedName>
</protein>
<keyword evidence="3" id="KW-1185">Reference proteome</keyword>
<sequence>SCFMTCYFCTCKIYSLKHGPFCCLFYRGKARDGIPQGGDCIALEPIDNMYKGKAAESSRDRITQAGDISKSNAAGQAGFEFQEDASRKLDKQ</sequence>
<dbReference type="EnsemblPlants" id="AET5Gv20741900.4">
    <property type="protein sequence ID" value="AET5Gv20741900.4"/>
    <property type="gene ID" value="AET5Gv20741900"/>
</dbReference>
<organism evidence="2 3">
    <name type="scientific">Aegilops tauschii subsp. strangulata</name>
    <name type="common">Goatgrass</name>
    <dbReference type="NCBI Taxonomy" id="200361"/>
    <lineage>
        <taxon>Eukaryota</taxon>
        <taxon>Viridiplantae</taxon>
        <taxon>Streptophyta</taxon>
        <taxon>Embryophyta</taxon>
        <taxon>Tracheophyta</taxon>
        <taxon>Spermatophyta</taxon>
        <taxon>Magnoliopsida</taxon>
        <taxon>Liliopsida</taxon>
        <taxon>Poales</taxon>
        <taxon>Poaceae</taxon>
        <taxon>BOP clade</taxon>
        <taxon>Pooideae</taxon>
        <taxon>Triticodae</taxon>
        <taxon>Triticeae</taxon>
        <taxon>Triticinae</taxon>
        <taxon>Aegilops</taxon>
    </lineage>
</organism>
<evidence type="ECO:0000256" key="1">
    <source>
        <dbReference type="SAM" id="MobiDB-lite"/>
    </source>
</evidence>
<dbReference type="AlphaFoldDB" id="A0A453LFH5"/>
<dbReference type="Gramene" id="AET5Gv20741900.4">
    <property type="protein sequence ID" value="AET5Gv20741900.4"/>
    <property type="gene ID" value="AET5Gv20741900"/>
</dbReference>
<accession>A0A453LFH5</accession>
<reference evidence="3" key="1">
    <citation type="journal article" date="2014" name="Science">
        <title>Ancient hybridizations among the ancestral genomes of bread wheat.</title>
        <authorList>
            <consortium name="International Wheat Genome Sequencing Consortium,"/>
            <person name="Marcussen T."/>
            <person name="Sandve S.R."/>
            <person name="Heier L."/>
            <person name="Spannagl M."/>
            <person name="Pfeifer M."/>
            <person name="Jakobsen K.S."/>
            <person name="Wulff B.B."/>
            <person name="Steuernagel B."/>
            <person name="Mayer K.F."/>
            <person name="Olsen O.A."/>
        </authorList>
    </citation>
    <scope>NUCLEOTIDE SEQUENCE [LARGE SCALE GENOMIC DNA]</scope>
    <source>
        <strain evidence="3">cv. AL8/78</strain>
    </source>
</reference>
<proteinExistence type="predicted"/>
<reference evidence="2" key="4">
    <citation type="submission" date="2019-03" db="UniProtKB">
        <authorList>
            <consortium name="EnsemblPlants"/>
        </authorList>
    </citation>
    <scope>IDENTIFICATION</scope>
</reference>
<feature type="region of interest" description="Disordered" evidence="1">
    <location>
        <begin position="65"/>
        <end position="92"/>
    </location>
</feature>
<reference evidence="2" key="3">
    <citation type="journal article" date="2017" name="Nature">
        <title>Genome sequence of the progenitor of the wheat D genome Aegilops tauschii.</title>
        <authorList>
            <person name="Luo M.C."/>
            <person name="Gu Y.Q."/>
            <person name="Puiu D."/>
            <person name="Wang H."/>
            <person name="Twardziok S.O."/>
            <person name="Deal K.R."/>
            <person name="Huo N."/>
            <person name="Zhu T."/>
            <person name="Wang L."/>
            <person name="Wang Y."/>
            <person name="McGuire P.E."/>
            <person name="Liu S."/>
            <person name="Long H."/>
            <person name="Ramasamy R.K."/>
            <person name="Rodriguez J.C."/>
            <person name="Van S.L."/>
            <person name="Yuan L."/>
            <person name="Wang Z."/>
            <person name="Xia Z."/>
            <person name="Xiao L."/>
            <person name="Anderson O.D."/>
            <person name="Ouyang S."/>
            <person name="Liang Y."/>
            <person name="Zimin A.V."/>
            <person name="Pertea G."/>
            <person name="Qi P."/>
            <person name="Bennetzen J.L."/>
            <person name="Dai X."/>
            <person name="Dawson M.W."/>
            <person name="Muller H.G."/>
            <person name="Kugler K."/>
            <person name="Rivarola-Duarte L."/>
            <person name="Spannagl M."/>
            <person name="Mayer K.F.X."/>
            <person name="Lu F.H."/>
            <person name="Bevan M.W."/>
            <person name="Leroy P."/>
            <person name="Li P."/>
            <person name="You F.M."/>
            <person name="Sun Q."/>
            <person name="Liu Z."/>
            <person name="Lyons E."/>
            <person name="Wicker T."/>
            <person name="Salzberg S.L."/>
            <person name="Devos K.M."/>
            <person name="Dvorak J."/>
        </authorList>
    </citation>
    <scope>NUCLEOTIDE SEQUENCE [LARGE SCALE GENOMIC DNA]</scope>
    <source>
        <strain evidence="2">cv. AL8/78</strain>
    </source>
</reference>